<evidence type="ECO:0000256" key="2">
    <source>
        <dbReference type="ARBA" id="ARBA00005011"/>
    </source>
</evidence>
<accession>A0ABP0TKY6</accession>
<dbReference type="HAMAP" id="MF_01023">
    <property type="entry name" value="HisC_aminotrans_2"/>
    <property type="match status" value="1"/>
</dbReference>
<keyword evidence="7" id="KW-0663">Pyridoxal phosphate</keyword>
<keyword evidence="13" id="KW-1185">Reference proteome</keyword>
<evidence type="ECO:0000256" key="7">
    <source>
        <dbReference type="ARBA" id="ARBA00022898"/>
    </source>
</evidence>
<dbReference type="PANTHER" id="PTHR42885">
    <property type="entry name" value="HISTIDINOL-PHOSPHATE AMINOTRANSFERASE-RELATED"/>
    <property type="match status" value="1"/>
</dbReference>
<evidence type="ECO:0000256" key="6">
    <source>
        <dbReference type="ARBA" id="ARBA00022679"/>
    </source>
</evidence>
<keyword evidence="8" id="KW-0368">Histidine biosynthesis</keyword>
<dbReference type="Gene3D" id="3.40.640.10">
    <property type="entry name" value="Type I PLP-dependent aspartate aminotransferase-like (Major domain)"/>
    <property type="match status" value="1"/>
</dbReference>
<name>A0ABP0TKY6_9BRYO</name>
<evidence type="ECO:0000256" key="4">
    <source>
        <dbReference type="ARBA" id="ARBA00022576"/>
    </source>
</evidence>
<dbReference type="InterPro" id="IPR005861">
    <property type="entry name" value="HisP_aminotrans"/>
</dbReference>
<comment type="catalytic activity">
    <reaction evidence="10">
        <text>L-histidinol phosphate + 2-oxoglutarate = 3-(imidazol-4-yl)-2-oxopropyl phosphate + L-glutamate</text>
        <dbReference type="Rhea" id="RHEA:23744"/>
        <dbReference type="ChEBI" id="CHEBI:16810"/>
        <dbReference type="ChEBI" id="CHEBI:29985"/>
        <dbReference type="ChEBI" id="CHEBI:57766"/>
        <dbReference type="ChEBI" id="CHEBI:57980"/>
        <dbReference type="EC" id="2.6.1.9"/>
    </reaction>
</comment>
<evidence type="ECO:0000259" key="11">
    <source>
        <dbReference type="Pfam" id="PF00155"/>
    </source>
</evidence>
<dbReference type="NCBIfam" id="TIGR01141">
    <property type="entry name" value="hisC"/>
    <property type="match status" value="1"/>
</dbReference>
<dbReference type="Gene3D" id="3.90.1150.10">
    <property type="entry name" value="Aspartate Aminotransferase, domain 1"/>
    <property type="match status" value="1"/>
</dbReference>
<evidence type="ECO:0000256" key="3">
    <source>
        <dbReference type="ARBA" id="ARBA00012748"/>
    </source>
</evidence>
<dbReference type="EMBL" id="OZ019904">
    <property type="protein sequence ID" value="CAK9199245.1"/>
    <property type="molecule type" value="Genomic_DNA"/>
</dbReference>
<evidence type="ECO:0000256" key="1">
    <source>
        <dbReference type="ARBA" id="ARBA00001933"/>
    </source>
</evidence>
<keyword evidence="5" id="KW-0028">Amino-acid biosynthesis</keyword>
<keyword evidence="4" id="KW-0032">Aminotransferase</keyword>
<keyword evidence="6" id="KW-0808">Transferase</keyword>
<organism evidence="12 13">
    <name type="scientific">Sphagnum troendelagicum</name>
    <dbReference type="NCBI Taxonomy" id="128251"/>
    <lineage>
        <taxon>Eukaryota</taxon>
        <taxon>Viridiplantae</taxon>
        <taxon>Streptophyta</taxon>
        <taxon>Embryophyta</taxon>
        <taxon>Bryophyta</taxon>
        <taxon>Sphagnophytina</taxon>
        <taxon>Sphagnopsida</taxon>
        <taxon>Sphagnales</taxon>
        <taxon>Sphagnaceae</taxon>
        <taxon>Sphagnum</taxon>
    </lineage>
</organism>
<dbReference type="InterPro" id="IPR004839">
    <property type="entry name" value="Aminotransferase_I/II_large"/>
</dbReference>
<gene>
    <name evidence="12" type="ORF">CSSPTR1EN2_LOCUS4840</name>
</gene>
<evidence type="ECO:0000313" key="12">
    <source>
        <dbReference type="EMBL" id="CAK9199245.1"/>
    </source>
</evidence>
<dbReference type="InterPro" id="IPR015422">
    <property type="entry name" value="PyrdxlP-dep_Trfase_small"/>
</dbReference>
<sequence length="406" mass="44612">MSSAMLLPASSSSSSFFLAPRAPTTKLFMCCGNVAASATLPLSTKGGQFIRPHLLDLAPYTPIEPFEILSARLGRLPKDIVKLDANENPYGPPPEVLEALGSMEFPNIYPDPESRRLRTMLAKDTGLEAEHILVGCGADELIDLIMRCTLDPGDKIVDCPPTFTMYAFDAAVNGASVVKVPRLSGFALDVPGIVKAVQEHRPKLVFLTSPNNPDGCLVTDEELETILQLPILVVLDEAYIEFALEPSRMQWVKKFDNLVILRTFSKRAGLAGLRVGYGGFPLSLIEYLWRAKQPYNVSVAAEVAACAALTNPIYLETVKNALVKERDRLFSKLQEFPFLQPYPSHANFILCSVTGAKSAKQLKAKLAKEGVMVRHYEKEELKNFIRISVGRPEQTDTFLSALAKVA</sequence>
<dbReference type="InterPro" id="IPR015421">
    <property type="entry name" value="PyrdxlP-dep_Trfase_major"/>
</dbReference>
<protein>
    <recommendedName>
        <fullName evidence="3">histidinol-phosphate transaminase</fullName>
        <ecNumber evidence="3">2.6.1.9</ecNumber>
    </recommendedName>
    <alternativeName>
        <fullName evidence="9">Imidazole acetol-phosphate transaminase</fullName>
    </alternativeName>
</protein>
<feature type="domain" description="Aminotransferase class I/classII large" evidence="11">
    <location>
        <begin position="78"/>
        <end position="402"/>
    </location>
</feature>
<dbReference type="CDD" id="cd00609">
    <property type="entry name" value="AAT_like"/>
    <property type="match status" value="1"/>
</dbReference>
<dbReference type="Pfam" id="PF00155">
    <property type="entry name" value="Aminotran_1_2"/>
    <property type="match status" value="1"/>
</dbReference>
<dbReference type="EC" id="2.6.1.9" evidence="3"/>
<evidence type="ECO:0000313" key="13">
    <source>
        <dbReference type="Proteomes" id="UP001497512"/>
    </source>
</evidence>
<dbReference type="PANTHER" id="PTHR42885:SF2">
    <property type="entry name" value="HISTIDINOL-PHOSPHATE AMINOTRANSFERASE"/>
    <property type="match status" value="1"/>
</dbReference>
<reference evidence="12" key="1">
    <citation type="submission" date="2024-02" db="EMBL/GenBank/DDBJ databases">
        <authorList>
            <consortium name="ELIXIR-Norway"/>
            <consortium name="Elixir Norway"/>
        </authorList>
    </citation>
    <scope>NUCLEOTIDE SEQUENCE</scope>
</reference>
<comment type="cofactor">
    <cofactor evidence="1">
        <name>pyridoxal 5'-phosphate</name>
        <dbReference type="ChEBI" id="CHEBI:597326"/>
    </cofactor>
</comment>
<dbReference type="SUPFAM" id="SSF53383">
    <property type="entry name" value="PLP-dependent transferases"/>
    <property type="match status" value="1"/>
</dbReference>
<evidence type="ECO:0000256" key="9">
    <source>
        <dbReference type="ARBA" id="ARBA00030262"/>
    </source>
</evidence>
<proteinExistence type="inferred from homology"/>
<dbReference type="Proteomes" id="UP001497512">
    <property type="component" value="Chromosome 12"/>
</dbReference>
<evidence type="ECO:0000256" key="5">
    <source>
        <dbReference type="ARBA" id="ARBA00022605"/>
    </source>
</evidence>
<evidence type="ECO:0000256" key="8">
    <source>
        <dbReference type="ARBA" id="ARBA00023102"/>
    </source>
</evidence>
<comment type="pathway">
    <text evidence="2">Amino-acid biosynthesis; L-histidine biosynthesis; L-histidine from 5-phospho-alpha-D-ribose 1-diphosphate: step 7/9.</text>
</comment>
<dbReference type="InterPro" id="IPR015424">
    <property type="entry name" value="PyrdxlP-dep_Trfase"/>
</dbReference>
<evidence type="ECO:0000256" key="10">
    <source>
        <dbReference type="ARBA" id="ARBA00047481"/>
    </source>
</evidence>